<proteinExistence type="predicted"/>
<feature type="region of interest" description="Disordered" evidence="1">
    <location>
        <begin position="60"/>
        <end position="84"/>
    </location>
</feature>
<name>Q8FPM8_COREF</name>
<dbReference type="HOGENOM" id="CLU_2080812_0_0_11"/>
<evidence type="ECO:0000313" key="3">
    <source>
        <dbReference type="Proteomes" id="UP000001409"/>
    </source>
</evidence>
<dbReference type="AlphaFoldDB" id="Q8FPM8"/>
<protein>
    <submittedName>
        <fullName evidence="2">Uncharacterized protein</fullName>
    </submittedName>
</protein>
<organism evidence="2 3">
    <name type="scientific">Corynebacterium efficiens (strain DSM 44549 / YS-314 / AJ 12310 / JCM 11189 / NBRC 100395)</name>
    <dbReference type="NCBI Taxonomy" id="196164"/>
    <lineage>
        <taxon>Bacteria</taxon>
        <taxon>Bacillati</taxon>
        <taxon>Actinomycetota</taxon>
        <taxon>Actinomycetes</taxon>
        <taxon>Mycobacteriales</taxon>
        <taxon>Corynebacteriaceae</taxon>
        <taxon>Corynebacterium</taxon>
    </lineage>
</organism>
<reference evidence="2 3" key="1">
    <citation type="journal article" date="2003" name="Genome Res.">
        <title>Comparative complete genome sequence analysis of the amino acid replacements responsible for the thermostability of Corynebacterium efficiens.</title>
        <authorList>
            <person name="Nishio Y."/>
            <person name="Nakamura Y."/>
            <person name="Kawarabayasi Y."/>
            <person name="Usuda Y."/>
            <person name="Kimura E."/>
            <person name="Sugimoto S."/>
            <person name="Matsui K."/>
            <person name="Yamagishi A."/>
            <person name="Kikuchi H."/>
            <person name="Ikeo K."/>
            <person name="Gojobori T."/>
        </authorList>
    </citation>
    <scope>NUCLEOTIDE SEQUENCE [LARGE SCALE GENOMIC DNA]</scope>
    <source>
        <strain evidence="3">DSM 44549 / YS-314 / AJ 12310 / JCM 11189 / NBRC 100395</strain>
    </source>
</reference>
<evidence type="ECO:0000313" key="2">
    <source>
        <dbReference type="EMBL" id="BAC18274.1"/>
    </source>
</evidence>
<evidence type="ECO:0000256" key="1">
    <source>
        <dbReference type="SAM" id="MobiDB-lite"/>
    </source>
</evidence>
<sequence>MINRHAHHAHGWLDCQNILKTLGGKSRSGLEQACQELLDADLYPTYSVIKKLQSSIITNRDTHKRSVAGSAPTPAPDLVKPQPVQDLDTGVFLRSSSAYEVDDIPSLSFDDEQEGNQ</sequence>
<dbReference type="KEGG" id="cef:CE1464"/>
<dbReference type="EMBL" id="BA000035">
    <property type="protein sequence ID" value="BAC18274.1"/>
    <property type="molecule type" value="Genomic_DNA"/>
</dbReference>
<keyword evidence="3" id="KW-1185">Reference proteome</keyword>
<dbReference type="Proteomes" id="UP000001409">
    <property type="component" value="Chromosome"/>
</dbReference>
<dbReference type="RefSeq" id="WP_011075458.1">
    <property type="nucleotide sequence ID" value="NC_004369.1"/>
</dbReference>
<accession>Q8FPM8</accession>